<feature type="transmembrane region" description="Helical" evidence="2">
    <location>
        <begin position="6"/>
        <end position="26"/>
    </location>
</feature>
<keyword evidence="2" id="KW-1133">Transmembrane helix</keyword>
<dbReference type="SMART" id="SM00867">
    <property type="entry name" value="YceI"/>
    <property type="match status" value="1"/>
</dbReference>
<dbReference type="PANTHER" id="PTHR34406:SF1">
    <property type="entry name" value="PROTEIN YCEI"/>
    <property type="match status" value="1"/>
</dbReference>
<feature type="domain" description="Lipid/polyisoprenoid-binding YceI-like" evidence="3">
    <location>
        <begin position="55"/>
        <end position="226"/>
    </location>
</feature>
<evidence type="ECO:0000313" key="5">
    <source>
        <dbReference type="Proteomes" id="UP000249091"/>
    </source>
</evidence>
<dbReference type="Proteomes" id="UP000249091">
    <property type="component" value="Chromosome 1"/>
</dbReference>
<evidence type="ECO:0000259" key="3">
    <source>
        <dbReference type="SMART" id="SM00867"/>
    </source>
</evidence>
<organism evidence="4 5">
    <name type="scientific">Rhodococcus coprophilus</name>
    <dbReference type="NCBI Taxonomy" id="38310"/>
    <lineage>
        <taxon>Bacteria</taxon>
        <taxon>Bacillati</taxon>
        <taxon>Actinomycetota</taxon>
        <taxon>Actinomycetes</taxon>
        <taxon>Mycobacteriales</taxon>
        <taxon>Nocardiaceae</taxon>
        <taxon>Rhodococcus</taxon>
    </lineage>
</organism>
<dbReference type="InterPro" id="IPR036761">
    <property type="entry name" value="TTHA0802/YceI-like_sf"/>
</dbReference>
<keyword evidence="2" id="KW-0472">Membrane</keyword>
<accession>A0A2X4X8W8</accession>
<gene>
    <name evidence="4" type="ORF">NCTC10994_02395</name>
</gene>
<dbReference type="Pfam" id="PF04264">
    <property type="entry name" value="YceI"/>
    <property type="match status" value="1"/>
</dbReference>
<sequence>MRKLGWSLAAIVVIAILGFFVAPWVYGNFIAKDDAPAASVSVSGAEAASGDLNGSWTVTAGTEPNRTAAGYTVEEILRGADVTVVGSTDQVTGSATIENDTLTAAEVTVQVGSITTDISQRDGQFRDRVMNTATYPTATFVLTEPVDLASLPTDGTATTVPASGTLTLRGQERPATVDVEVLRTGDVIVASGSIPTVWSDYGVEPPSLGFVTVDGAGSIDFLITLERN</sequence>
<reference evidence="4 5" key="1">
    <citation type="submission" date="2018-06" db="EMBL/GenBank/DDBJ databases">
        <authorList>
            <consortium name="Pathogen Informatics"/>
            <person name="Doyle S."/>
        </authorList>
    </citation>
    <scope>NUCLEOTIDE SEQUENCE [LARGE SCALE GENOMIC DNA]</scope>
    <source>
        <strain evidence="4 5">NCTC10994</strain>
    </source>
</reference>
<dbReference type="KEGG" id="rcr:NCTC10994_02395"/>
<evidence type="ECO:0000256" key="2">
    <source>
        <dbReference type="SAM" id="Phobius"/>
    </source>
</evidence>
<comment type="similarity">
    <text evidence="1">Belongs to the UPF0312 family.</text>
</comment>
<proteinExistence type="inferred from homology"/>
<dbReference type="PANTHER" id="PTHR34406">
    <property type="entry name" value="PROTEIN YCEI"/>
    <property type="match status" value="1"/>
</dbReference>
<evidence type="ECO:0000256" key="1">
    <source>
        <dbReference type="ARBA" id="ARBA00008812"/>
    </source>
</evidence>
<name>A0A2X4X8W8_9NOCA</name>
<dbReference type="InterPro" id="IPR007372">
    <property type="entry name" value="Lipid/polyisoprenoid-bd_YceI"/>
</dbReference>
<dbReference type="RefSeq" id="WP_072705224.1">
    <property type="nucleotide sequence ID" value="NZ_JAFBBL010000001.1"/>
</dbReference>
<keyword evidence="5" id="KW-1185">Reference proteome</keyword>
<dbReference type="SUPFAM" id="SSF101874">
    <property type="entry name" value="YceI-like"/>
    <property type="match status" value="1"/>
</dbReference>
<dbReference type="EMBL" id="LS483468">
    <property type="protein sequence ID" value="SQI33014.1"/>
    <property type="molecule type" value="Genomic_DNA"/>
</dbReference>
<evidence type="ECO:0000313" key="4">
    <source>
        <dbReference type="EMBL" id="SQI33014.1"/>
    </source>
</evidence>
<dbReference type="AlphaFoldDB" id="A0A2X4X8W8"/>
<dbReference type="STRING" id="1219011.GCA_001895045_04172"/>
<protein>
    <submittedName>
        <fullName evidence="4">Uncharacterized conserved protein</fullName>
    </submittedName>
</protein>
<dbReference type="Gene3D" id="2.40.128.110">
    <property type="entry name" value="Lipid/polyisoprenoid-binding, YceI-like"/>
    <property type="match status" value="1"/>
</dbReference>
<keyword evidence="2" id="KW-0812">Transmembrane</keyword>